<dbReference type="GO" id="GO:0016020">
    <property type="term" value="C:membrane"/>
    <property type="evidence" value="ECO:0007669"/>
    <property type="project" value="UniProtKB-SubCell"/>
</dbReference>
<dbReference type="Pfam" id="PF07856">
    <property type="entry name" value="Orai-1"/>
    <property type="match status" value="1"/>
</dbReference>
<evidence type="ECO:0000256" key="1">
    <source>
        <dbReference type="ARBA" id="ARBA00004141"/>
    </source>
</evidence>
<dbReference type="InterPro" id="IPR038350">
    <property type="entry name" value="Orai_sf"/>
</dbReference>
<dbReference type="InterPro" id="IPR012446">
    <property type="entry name" value="CRAC_channel"/>
</dbReference>
<feature type="region of interest" description="Disordered" evidence="6">
    <location>
        <begin position="1"/>
        <end position="23"/>
    </location>
</feature>
<evidence type="ECO:0000256" key="3">
    <source>
        <dbReference type="ARBA" id="ARBA00022692"/>
    </source>
</evidence>
<dbReference type="GO" id="GO:0015279">
    <property type="term" value="F:store-operated calcium channel activity"/>
    <property type="evidence" value="ECO:0007669"/>
    <property type="project" value="TreeGrafter"/>
</dbReference>
<evidence type="ECO:0000256" key="6">
    <source>
        <dbReference type="SAM" id="MobiDB-lite"/>
    </source>
</evidence>
<evidence type="ECO:0000313" key="9">
    <source>
        <dbReference type="Proteomes" id="UP001152795"/>
    </source>
</evidence>
<sequence length="216" mass="24229">MAAQPEDPKALNDKYSSVPSDDSRTQELTWRRLFLRKGKLRASSRTSALMSGFAMVAMVEIQIDPGLPSGLIIAFSVLTTILISIHVFALMISVCILPNLDSFASSYSLNNKNFDNSLHEQMHYYIETAWLFSTGLGTLLFLAEVAIVAWVQFYNKSKAAAIASTCVLLPVGVVFIWFALHFYKILVKHKYEQSSQGLEELQMYVDKLQPTDIHTV</sequence>
<keyword evidence="5 7" id="KW-0472">Membrane</keyword>
<evidence type="ECO:0000256" key="2">
    <source>
        <dbReference type="ARBA" id="ARBA00008062"/>
    </source>
</evidence>
<evidence type="ECO:0000256" key="4">
    <source>
        <dbReference type="ARBA" id="ARBA00022989"/>
    </source>
</evidence>
<reference evidence="8" key="1">
    <citation type="submission" date="2020-04" db="EMBL/GenBank/DDBJ databases">
        <authorList>
            <person name="Alioto T."/>
            <person name="Alioto T."/>
            <person name="Gomez Garrido J."/>
        </authorList>
    </citation>
    <scope>NUCLEOTIDE SEQUENCE</scope>
    <source>
        <strain evidence="8">A484AB</strain>
    </source>
</reference>
<dbReference type="OrthoDB" id="61124at2759"/>
<comment type="subcellular location">
    <subcellularLocation>
        <location evidence="1">Membrane</location>
        <topology evidence="1">Multi-pass membrane protein</topology>
    </subcellularLocation>
</comment>
<dbReference type="Gene3D" id="1.20.140.140">
    <property type="entry name" value="Calcium release-activated calcium channel protein Orai"/>
    <property type="match status" value="1"/>
</dbReference>
<protein>
    <submittedName>
        <fullName evidence="8">Calcium release-activated calcium channel 1-like isoform X2</fullName>
    </submittedName>
</protein>
<dbReference type="AlphaFoldDB" id="A0A6S7I0A9"/>
<feature type="transmembrane region" description="Helical" evidence="7">
    <location>
        <begin position="129"/>
        <end position="153"/>
    </location>
</feature>
<comment type="caution">
    <text evidence="8">The sequence shown here is derived from an EMBL/GenBank/DDBJ whole genome shotgun (WGS) entry which is preliminary data.</text>
</comment>
<accession>A0A6S7I0A9</accession>
<evidence type="ECO:0000256" key="5">
    <source>
        <dbReference type="ARBA" id="ARBA00023136"/>
    </source>
</evidence>
<dbReference type="EMBL" id="CACRXK020006738">
    <property type="protein sequence ID" value="CAB4010289.1"/>
    <property type="molecule type" value="Genomic_DNA"/>
</dbReference>
<keyword evidence="9" id="KW-1185">Reference proteome</keyword>
<keyword evidence="3 7" id="KW-0812">Transmembrane</keyword>
<feature type="transmembrane region" description="Helical" evidence="7">
    <location>
        <begin position="71"/>
        <end position="97"/>
    </location>
</feature>
<dbReference type="Proteomes" id="UP001152795">
    <property type="component" value="Unassembled WGS sequence"/>
</dbReference>
<keyword evidence="4 7" id="KW-1133">Transmembrane helix</keyword>
<evidence type="ECO:0000313" key="8">
    <source>
        <dbReference type="EMBL" id="CAB4010289.1"/>
    </source>
</evidence>
<comment type="similarity">
    <text evidence="2">Belongs to the Orai family.</text>
</comment>
<feature type="transmembrane region" description="Helical" evidence="7">
    <location>
        <begin position="42"/>
        <end position="59"/>
    </location>
</feature>
<gene>
    <name evidence="8" type="ORF">PACLA_8A006975</name>
</gene>
<name>A0A6S7I0A9_PARCT</name>
<feature type="compositionally biased region" description="Basic and acidic residues" evidence="6">
    <location>
        <begin position="1"/>
        <end position="12"/>
    </location>
</feature>
<dbReference type="PANTHER" id="PTHR31501:SF7">
    <property type="entry name" value="CALCIUM RELEASE-ACTIVATED CALCIUM CHANNEL PROTEIN 1"/>
    <property type="match status" value="1"/>
</dbReference>
<evidence type="ECO:0000256" key="7">
    <source>
        <dbReference type="SAM" id="Phobius"/>
    </source>
</evidence>
<dbReference type="PANTHER" id="PTHR31501">
    <property type="entry name" value="CALCIUM RELEASE-ACTIVATED CALCIUM CHANNEL PROTEIN 1"/>
    <property type="match status" value="1"/>
</dbReference>
<dbReference type="GO" id="GO:0002115">
    <property type="term" value="P:store-operated calcium entry"/>
    <property type="evidence" value="ECO:0007669"/>
    <property type="project" value="TreeGrafter"/>
</dbReference>
<organism evidence="8 9">
    <name type="scientific">Paramuricea clavata</name>
    <name type="common">Red gorgonian</name>
    <name type="synonym">Violescent sea-whip</name>
    <dbReference type="NCBI Taxonomy" id="317549"/>
    <lineage>
        <taxon>Eukaryota</taxon>
        <taxon>Metazoa</taxon>
        <taxon>Cnidaria</taxon>
        <taxon>Anthozoa</taxon>
        <taxon>Octocorallia</taxon>
        <taxon>Malacalcyonacea</taxon>
        <taxon>Plexauridae</taxon>
        <taxon>Paramuricea</taxon>
    </lineage>
</organism>
<feature type="transmembrane region" description="Helical" evidence="7">
    <location>
        <begin position="159"/>
        <end position="180"/>
    </location>
</feature>
<proteinExistence type="inferred from homology"/>